<keyword evidence="2" id="KW-1185">Reference proteome</keyword>
<evidence type="ECO:0000313" key="1">
    <source>
        <dbReference type="EMBL" id="CAF0701692.1"/>
    </source>
</evidence>
<reference evidence="1" key="1">
    <citation type="submission" date="2021-02" db="EMBL/GenBank/DDBJ databases">
        <authorList>
            <person name="Cremers G."/>
            <person name="Picone N."/>
        </authorList>
    </citation>
    <scope>NUCLEOTIDE SEQUENCE</scope>
    <source>
        <strain evidence="1">PQ17</strain>
    </source>
</reference>
<accession>A0A8J2FWW5</accession>
<comment type="caution">
    <text evidence="1">The sequence shown here is derived from an EMBL/GenBank/DDBJ whole genome shotgun (WGS) entry which is preliminary data.</text>
</comment>
<gene>
    <name evidence="1" type="ORF">MPNT_400015</name>
</gene>
<protein>
    <submittedName>
        <fullName evidence="1">Uncharacterized protein</fullName>
    </submittedName>
</protein>
<dbReference type="EMBL" id="CAJNOB010000035">
    <property type="protein sequence ID" value="CAF0701692.1"/>
    <property type="molecule type" value="Genomic_DNA"/>
</dbReference>
<dbReference type="AlphaFoldDB" id="A0A8J2FWW5"/>
<sequence length="65" mass="7583">MARVLTRAQPRAFARRRLGVSERPPVPKAIVSTRIGRDVTFALPARLRTKHVWSFLWWELGRESK</sequence>
<proteinExistence type="predicted"/>
<name>A0A8J2FWW5_9BACT</name>
<evidence type="ECO:0000313" key="2">
    <source>
        <dbReference type="Proteomes" id="UP000663859"/>
    </source>
</evidence>
<organism evidence="1 2">
    <name type="scientific">Candidatus Methylacidithermus pantelleriae</name>
    <dbReference type="NCBI Taxonomy" id="2744239"/>
    <lineage>
        <taxon>Bacteria</taxon>
        <taxon>Pseudomonadati</taxon>
        <taxon>Verrucomicrobiota</taxon>
        <taxon>Methylacidiphilae</taxon>
        <taxon>Methylacidiphilales</taxon>
        <taxon>Methylacidiphilaceae</taxon>
        <taxon>Candidatus Methylacidithermus</taxon>
    </lineage>
</organism>
<dbReference type="Proteomes" id="UP000663859">
    <property type="component" value="Unassembled WGS sequence"/>
</dbReference>